<evidence type="ECO:0000313" key="2">
    <source>
        <dbReference type="EMBL" id="KAK1505213.1"/>
    </source>
</evidence>
<accession>A0AAI9YFH6</accession>
<organism evidence="2 3">
    <name type="scientific">Colletotrichum costaricense</name>
    <dbReference type="NCBI Taxonomy" id="1209916"/>
    <lineage>
        <taxon>Eukaryota</taxon>
        <taxon>Fungi</taxon>
        <taxon>Dikarya</taxon>
        <taxon>Ascomycota</taxon>
        <taxon>Pezizomycotina</taxon>
        <taxon>Sordariomycetes</taxon>
        <taxon>Hypocreomycetidae</taxon>
        <taxon>Glomerellales</taxon>
        <taxon>Glomerellaceae</taxon>
        <taxon>Colletotrichum</taxon>
        <taxon>Colletotrichum acutatum species complex</taxon>
    </lineage>
</organism>
<feature type="region of interest" description="Disordered" evidence="1">
    <location>
        <begin position="78"/>
        <end position="98"/>
    </location>
</feature>
<gene>
    <name evidence="2" type="ORF">CCOS01_16787</name>
</gene>
<feature type="region of interest" description="Disordered" evidence="1">
    <location>
        <begin position="132"/>
        <end position="155"/>
    </location>
</feature>
<evidence type="ECO:0000313" key="3">
    <source>
        <dbReference type="Proteomes" id="UP001240678"/>
    </source>
</evidence>
<dbReference type="EMBL" id="MOOE01000033">
    <property type="protein sequence ID" value="KAK1505213.1"/>
    <property type="molecule type" value="Genomic_DNA"/>
</dbReference>
<proteinExistence type="predicted"/>
<sequence>MAPAIRKVTGKCIPPRRTCLRYFGYNNWNSQRVPFRSDLQQSRNHPSARSSGRCGAFRRCEVRLYIDNSALRHTIQATRANKPQAEGSSHKKAHDKNERNCLGLVNNRLIFAQPHQSRQGTGGEWMGWARMQKVAASRKKKQEQKRADHFRGRYG</sequence>
<dbReference type="AlphaFoldDB" id="A0AAI9YFH6"/>
<comment type="caution">
    <text evidence="2">The sequence shown here is derived from an EMBL/GenBank/DDBJ whole genome shotgun (WGS) entry which is preliminary data.</text>
</comment>
<dbReference type="GeneID" id="85348470"/>
<dbReference type="Proteomes" id="UP001240678">
    <property type="component" value="Unassembled WGS sequence"/>
</dbReference>
<protein>
    <submittedName>
        <fullName evidence="2">Uncharacterized protein</fullName>
    </submittedName>
</protein>
<evidence type="ECO:0000256" key="1">
    <source>
        <dbReference type="SAM" id="MobiDB-lite"/>
    </source>
</evidence>
<feature type="compositionally biased region" description="Basic and acidic residues" evidence="1">
    <location>
        <begin position="144"/>
        <end position="155"/>
    </location>
</feature>
<dbReference type="RefSeq" id="XP_060304590.1">
    <property type="nucleotide sequence ID" value="XM_060464923.1"/>
</dbReference>
<keyword evidence="3" id="KW-1185">Reference proteome</keyword>
<name>A0AAI9YFH6_9PEZI</name>
<reference evidence="2 3" key="1">
    <citation type="submission" date="2016-10" db="EMBL/GenBank/DDBJ databases">
        <title>The genome sequence of Colletotrichum fioriniae PJ7.</title>
        <authorList>
            <person name="Baroncelli R."/>
        </authorList>
    </citation>
    <scope>NUCLEOTIDE SEQUENCE [LARGE SCALE GENOMIC DNA]</scope>
    <source>
        <strain evidence="2 3">IMI 309622</strain>
    </source>
</reference>